<keyword evidence="2" id="KW-1185">Reference proteome</keyword>
<dbReference type="OrthoDB" id="6287170at2759"/>
<dbReference type="EMBL" id="CAJFDH010000001">
    <property type="protein sequence ID" value="CAD5206810.1"/>
    <property type="molecule type" value="Genomic_DNA"/>
</dbReference>
<dbReference type="GO" id="GO:0005615">
    <property type="term" value="C:extracellular space"/>
    <property type="evidence" value="ECO:0007669"/>
    <property type="project" value="TreeGrafter"/>
</dbReference>
<evidence type="ECO:0000313" key="2">
    <source>
        <dbReference type="Proteomes" id="UP000614601"/>
    </source>
</evidence>
<sequence length="356" mass="39037">MEGGDSCISEIHSTQEDSDSKILEKVVVKEKSKKLRCAVSASGDGFRRQGNAFSPSSGAVSAEFMRMYYGFERIKIPAEPGVKVAKIDNFKTVPGSGIMENLGRMPVISATSNGVITIQLSNNLDIDMSIEQNVRVRSPFFTSMSTASNRCTALVHESGMLLHDGRVVNGYFPANTHNNIEHNAVIGPTGIVFSSSNLSTAYYVDPDFNFTPIDSKEIDFPFMKYDFASKIFFTKCPFSNKRLERCQFWLKTATVSRMRLMRETHYQVSIGPLLVLEDTATGQVEITCPFQKILCNSKTGSIEVRNSNKICLTAGTNGMSSMKLDKKRVHVSCSGFLASEGGAAASLHATGELSCY</sequence>
<dbReference type="PANTHER" id="PTHR39075">
    <property type="entry name" value="FI19908P1"/>
    <property type="match status" value="1"/>
</dbReference>
<dbReference type="AlphaFoldDB" id="A0A811JU98"/>
<dbReference type="PANTHER" id="PTHR39075:SF1">
    <property type="entry name" value="FI19908P1"/>
    <property type="match status" value="1"/>
</dbReference>
<proteinExistence type="predicted"/>
<evidence type="ECO:0000313" key="1">
    <source>
        <dbReference type="EMBL" id="CAD5206810.1"/>
    </source>
</evidence>
<protein>
    <submittedName>
        <fullName evidence="1">Uncharacterized protein</fullName>
    </submittedName>
</protein>
<comment type="caution">
    <text evidence="1">The sequence shown here is derived from an EMBL/GenBank/DDBJ whole genome shotgun (WGS) entry which is preliminary data.</text>
</comment>
<organism evidence="1 2">
    <name type="scientific">Bursaphelenchus okinawaensis</name>
    <dbReference type="NCBI Taxonomy" id="465554"/>
    <lineage>
        <taxon>Eukaryota</taxon>
        <taxon>Metazoa</taxon>
        <taxon>Ecdysozoa</taxon>
        <taxon>Nematoda</taxon>
        <taxon>Chromadorea</taxon>
        <taxon>Rhabditida</taxon>
        <taxon>Tylenchina</taxon>
        <taxon>Tylenchomorpha</taxon>
        <taxon>Aphelenchoidea</taxon>
        <taxon>Aphelenchoididae</taxon>
        <taxon>Bursaphelenchus</taxon>
    </lineage>
</organism>
<reference evidence="1" key="1">
    <citation type="submission" date="2020-09" db="EMBL/GenBank/DDBJ databases">
        <authorList>
            <person name="Kikuchi T."/>
        </authorList>
    </citation>
    <scope>NUCLEOTIDE SEQUENCE</scope>
    <source>
        <strain evidence="1">SH1</strain>
    </source>
</reference>
<gene>
    <name evidence="1" type="ORF">BOKJ2_LOCUS1494</name>
</gene>
<dbReference type="Proteomes" id="UP000614601">
    <property type="component" value="Unassembled WGS sequence"/>
</dbReference>
<name>A0A811JU98_9BILA</name>
<dbReference type="Proteomes" id="UP000783686">
    <property type="component" value="Unassembled WGS sequence"/>
</dbReference>
<accession>A0A811JU98</accession>
<dbReference type="EMBL" id="CAJFCW020000001">
    <property type="protein sequence ID" value="CAG9083216.1"/>
    <property type="molecule type" value="Genomic_DNA"/>
</dbReference>